<dbReference type="InterPro" id="IPR011545">
    <property type="entry name" value="DEAD/DEAH_box_helicase_dom"/>
</dbReference>
<dbReference type="CDD" id="cd12252">
    <property type="entry name" value="RRM_DbpA"/>
    <property type="match status" value="1"/>
</dbReference>
<dbReference type="Pfam" id="PF00270">
    <property type="entry name" value="DEAD"/>
    <property type="match status" value="1"/>
</dbReference>
<organism evidence="8 9">
    <name type="scientific">Duncaniella muris</name>
    <dbReference type="NCBI Taxonomy" id="2094150"/>
    <lineage>
        <taxon>Bacteria</taxon>
        <taxon>Pseudomonadati</taxon>
        <taxon>Bacteroidota</taxon>
        <taxon>Bacteroidia</taxon>
        <taxon>Bacteroidales</taxon>
        <taxon>Muribaculaceae</taxon>
        <taxon>Duncaniella</taxon>
    </lineage>
</organism>
<keyword evidence="4" id="KW-0067">ATP-binding</keyword>
<feature type="domain" description="Helicase ATP-binding" evidence="6">
    <location>
        <begin position="72"/>
        <end position="240"/>
    </location>
</feature>
<reference evidence="9" key="1">
    <citation type="submission" date="2018-02" db="EMBL/GenBank/DDBJ databases">
        <authorList>
            <person name="Clavel T."/>
            <person name="Strowig T."/>
        </authorList>
    </citation>
    <scope>NUCLEOTIDE SEQUENCE [LARGE SCALE GENOMIC DNA]</scope>
    <source>
        <strain evidence="9">DSM 103720</strain>
    </source>
</reference>
<gene>
    <name evidence="8" type="ORF">C5O23_01525</name>
</gene>
<evidence type="ECO:0000256" key="1">
    <source>
        <dbReference type="ARBA" id="ARBA00022741"/>
    </source>
</evidence>
<sequence>MISLTAMKLTTPILTMSMTLTLRKSPWPMTISSTDPIPHTPENRPMKEKDIISNIASRLAITELNAMQKRMASVKTGGNTITLLAPTGSGKTVAFAIALLKSLGPADGRIRAVVMAPSRELVLQIFDVIRPIATRLKTVAFYGGHSMQEEKNSLSVTPDIIIATPGRLLDHITRGLVDLSGVRTLVLDEYDKALELGFADEMKRVCKKLTSLSLIILTSATRLDELPPFLPVTQTSELIDFSSDCSPRRRMQIVNVPSPTRDKLDTLIDLLRSLDNGRVIVFANHRESVERIYSALRKAGLPAGIYHGGLKQNDRENAIEMLNNGSTPILVSTDLGARGLDIPELSAVVHYHLPPSPEAWTHRNGRTARQQASGEVYVITSEGENQPEYLEWDRELVPQGKSSDPIVSDTATLYFNVGKKEKISRGDIVGFIVAKGNLDAGAIGRIALRDHSALVAVPLKEAARLIDTLNSHKIKNTRARISRLGR</sequence>
<dbReference type="AlphaFoldDB" id="A0A2V1IS44"/>
<dbReference type="PROSITE" id="PS51192">
    <property type="entry name" value="HELICASE_ATP_BIND_1"/>
    <property type="match status" value="1"/>
</dbReference>
<dbReference type="Pfam" id="PF00271">
    <property type="entry name" value="Helicase_C"/>
    <property type="match status" value="1"/>
</dbReference>
<evidence type="ECO:0000313" key="9">
    <source>
        <dbReference type="Proteomes" id="UP000244905"/>
    </source>
</evidence>
<proteinExistence type="inferred from homology"/>
<evidence type="ECO:0000259" key="6">
    <source>
        <dbReference type="PROSITE" id="PS51192"/>
    </source>
</evidence>
<dbReference type="PANTHER" id="PTHR47959:SF1">
    <property type="entry name" value="ATP-DEPENDENT RNA HELICASE DBPA"/>
    <property type="match status" value="1"/>
</dbReference>
<dbReference type="GO" id="GO:0003724">
    <property type="term" value="F:RNA helicase activity"/>
    <property type="evidence" value="ECO:0007669"/>
    <property type="project" value="TreeGrafter"/>
</dbReference>
<name>A0A2V1IS44_9BACT</name>
<evidence type="ECO:0000256" key="2">
    <source>
        <dbReference type="ARBA" id="ARBA00022801"/>
    </source>
</evidence>
<dbReference type="InterPro" id="IPR027417">
    <property type="entry name" value="P-loop_NTPase"/>
</dbReference>
<evidence type="ECO:0000256" key="5">
    <source>
        <dbReference type="ARBA" id="ARBA00038437"/>
    </source>
</evidence>
<dbReference type="InterPro" id="IPR005580">
    <property type="entry name" value="DbpA/CsdA_RNA-bd_dom"/>
</dbReference>
<evidence type="ECO:0000256" key="4">
    <source>
        <dbReference type="ARBA" id="ARBA00022840"/>
    </source>
</evidence>
<comment type="similarity">
    <text evidence="5">Belongs to the DEAD box helicase family.</text>
</comment>
<dbReference type="GO" id="GO:0016787">
    <property type="term" value="F:hydrolase activity"/>
    <property type="evidence" value="ECO:0007669"/>
    <property type="project" value="UniProtKB-KW"/>
</dbReference>
<keyword evidence="1" id="KW-0547">Nucleotide-binding</keyword>
<feature type="domain" description="Helicase C-terminal" evidence="7">
    <location>
        <begin position="263"/>
        <end position="414"/>
    </location>
</feature>
<dbReference type="InterPro" id="IPR050079">
    <property type="entry name" value="DEAD_box_RNA_helicase"/>
</dbReference>
<dbReference type="InterPro" id="IPR044742">
    <property type="entry name" value="DEAD/DEAH_RhlB"/>
</dbReference>
<dbReference type="SMART" id="SM00490">
    <property type="entry name" value="HELICc"/>
    <property type="match status" value="1"/>
</dbReference>
<dbReference type="GO" id="GO:0005524">
    <property type="term" value="F:ATP binding"/>
    <property type="evidence" value="ECO:0007669"/>
    <property type="project" value="UniProtKB-KW"/>
</dbReference>
<dbReference type="InterPro" id="IPR014001">
    <property type="entry name" value="Helicase_ATP-bd"/>
</dbReference>
<dbReference type="GO" id="GO:0005829">
    <property type="term" value="C:cytosol"/>
    <property type="evidence" value="ECO:0007669"/>
    <property type="project" value="TreeGrafter"/>
</dbReference>
<protein>
    <submittedName>
        <fullName evidence="8">ATP-dependent helicase</fullName>
    </submittedName>
</protein>
<evidence type="ECO:0000256" key="3">
    <source>
        <dbReference type="ARBA" id="ARBA00022806"/>
    </source>
</evidence>
<dbReference type="CDD" id="cd00268">
    <property type="entry name" value="DEADc"/>
    <property type="match status" value="1"/>
</dbReference>
<dbReference type="CDD" id="cd18787">
    <property type="entry name" value="SF2_C_DEAD"/>
    <property type="match status" value="1"/>
</dbReference>
<dbReference type="Gene3D" id="3.30.70.330">
    <property type="match status" value="1"/>
</dbReference>
<dbReference type="PROSITE" id="PS51194">
    <property type="entry name" value="HELICASE_CTER"/>
    <property type="match status" value="1"/>
</dbReference>
<dbReference type="SUPFAM" id="SSF52540">
    <property type="entry name" value="P-loop containing nucleoside triphosphate hydrolases"/>
    <property type="match status" value="1"/>
</dbReference>
<evidence type="ECO:0000313" key="8">
    <source>
        <dbReference type="EMBL" id="PWB03849.1"/>
    </source>
</evidence>
<dbReference type="GO" id="GO:0003676">
    <property type="term" value="F:nucleic acid binding"/>
    <property type="evidence" value="ECO:0007669"/>
    <property type="project" value="InterPro"/>
</dbReference>
<dbReference type="Proteomes" id="UP000244905">
    <property type="component" value="Unassembled WGS sequence"/>
</dbReference>
<keyword evidence="2" id="KW-0378">Hydrolase</keyword>
<accession>A0A2V1IS44</accession>
<comment type="caution">
    <text evidence="8">The sequence shown here is derived from an EMBL/GenBank/DDBJ whole genome shotgun (WGS) entry which is preliminary data.</text>
</comment>
<keyword evidence="3 8" id="KW-0347">Helicase</keyword>
<dbReference type="PANTHER" id="PTHR47959">
    <property type="entry name" value="ATP-DEPENDENT RNA HELICASE RHLE-RELATED"/>
    <property type="match status" value="1"/>
</dbReference>
<dbReference type="EMBL" id="PUEC01000003">
    <property type="protein sequence ID" value="PWB03849.1"/>
    <property type="molecule type" value="Genomic_DNA"/>
</dbReference>
<dbReference type="InterPro" id="IPR012677">
    <property type="entry name" value="Nucleotide-bd_a/b_plait_sf"/>
</dbReference>
<evidence type="ECO:0000259" key="7">
    <source>
        <dbReference type="PROSITE" id="PS51194"/>
    </source>
</evidence>
<keyword evidence="9" id="KW-1185">Reference proteome</keyword>
<dbReference type="Pfam" id="PF03880">
    <property type="entry name" value="DbpA"/>
    <property type="match status" value="1"/>
</dbReference>
<dbReference type="InterPro" id="IPR001650">
    <property type="entry name" value="Helicase_C-like"/>
</dbReference>
<dbReference type="Gene3D" id="3.40.50.300">
    <property type="entry name" value="P-loop containing nucleotide triphosphate hydrolases"/>
    <property type="match status" value="2"/>
</dbReference>
<dbReference type="SMART" id="SM00487">
    <property type="entry name" value="DEXDc"/>
    <property type="match status" value="1"/>
</dbReference>